<dbReference type="Pfam" id="PF09766">
    <property type="entry name" value="FmiP_Thoc5"/>
    <property type="match status" value="1"/>
</dbReference>
<sequence>MPHLLPDTIHPFLTTLPIPHATMTIDAIVTDPALRSFLQTSQHAREQALGLADRLAELDHHDHHGAPPLLTADQRVELSKEQKLLNTNLSHLRGLHRAACLGARDTKAQTAEARQEVDVLHLQLQNLYYEQRHLQGEIAACESFDHEYQKLPLAPVDEFLAKHPEHAGSDENALMIARIEDERAEREALEQQRQELLKRKQKLIAENKKRREDLANLDNDLEKFIDAAKPIQKTFEKVV</sequence>
<evidence type="ECO:0000256" key="3">
    <source>
        <dbReference type="ARBA" id="ARBA00023242"/>
    </source>
</evidence>
<evidence type="ECO:0000313" key="5">
    <source>
        <dbReference type="EMBL" id="ROW01475.1"/>
    </source>
</evidence>
<dbReference type="GO" id="GO:0006406">
    <property type="term" value="P:mRNA export from nucleus"/>
    <property type="evidence" value="ECO:0007669"/>
    <property type="project" value="TreeGrafter"/>
</dbReference>
<dbReference type="STRING" id="252740.A0A423WDM6"/>
<protein>
    <recommendedName>
        <fullName evidence="7">THOC5 family protein</fullName>
    </recommendedName>
</protein>
<accession>A0A423WDM6</accession>
<keyword evidence="3" id="KW-0539">Nucleus</keyword>
<evidence type="ECO:0008006" key="7">
    <source>
        <dbReference type="Google" id="ProtNLM"/>
    </source>
</evidence>
<evidence type="ECO:0000256" key="2">
    <source>
        <dbReference type="ARBA" id="ARBA00008044"/>
    </source>
</evidence>
<dbReference type="PANTHER" id="PTHR13375">
    <property type="entry name" value="FMS INTERACTING PROTEIN"/>
    <property type="match status" value="1"/>
</dbReference>
<comment type="caution">
    <text evidence="5">The sequence shown here is derived from an EMBL/GenBank/DDBJ whole genome shotgun (WGS) entry which is preliminary data.</text>
</comment>
<keyword evidence="4" id="KW-0175">Coiled coil</keyword>
<name>A0A423WDM6_CYTCH</name>
<dbReference type="InterPro" id="IPR019163">
    <property type="entry name" value="THO_Thoc5"/>
</dbReference>
<dbReference type="OrthoDB" id="20582at2759"/>
<gene>
    <name evidence="5" type="ORF">VSDG_02000</name>
</gene>
<feature type="coiled-coil region" evidence="4">
    <location>
        <begin position="172"/>
        <end position="220"/>
    </location>
</feature>
<dbReference type="EMBL" id="LJZO01000006">
    <property type="protein sequence ID" value="ROW01475.1"/>
    <property type="molecule type" value="Genomic_DNA"/>
</dbReference>
<evidence type="ECO:0000313" key="6">
    <source>
        <dbReference type="Proteomes" id="UP000284375"/>
    </source>
</evidence>
<dbReference type="PANTHER" id="PTHR13375:SF3">
    <property type="entry name" value="THO COMPLEX SUBUNIT 5 HOMOLOG"/>
    <property type="match status" value="1"/>
</dbReference>
<dbReference type="GO" id="GO:0003729">
    <property type="term" value="F:mRNA binding"/>
    <property type="evidence" value="ECO:0007669"/>
    <property type="project" value="TreeGrafter"/>
</dbReference>
<dbReference type="AlphaFoldDB" id="A0A423WDM6"/>
<organism evidence="5 6">
    <name type="scientific">Cytospora chrysosperma</name>
    <name type="common">Cytospora canker fungus</name>
    <name type="synonym">Sphaeria chrysosperma</name>
    <dbReference type="NCBI Taxonomy" id="252740"/>
    <lineage>
        <taxon>Eukaryota</taxon>
        <taxon>Fungi</taxon>
        <taxon>Dikarya</taxon>
        <taxon>Ascomycota</taxon>
        <taxon>Pezizomycotina</taxon>
        <taxon>Sordariomycetes</taxon>
        <taxon>Sordariomycetidae</taxon>
        <taxon>Diaporthales</taxon>
        <taxon>Cytosporaceae</taxon>
        <taxon>Cytospora</taxon>
    </lineage>
</organism>
<comment type="similarity">
    <text evidence="2">Belongs to the THOC5 family.</text>
</comment>
<proteinExistence type="inferred from homology"/>
<reference evidence="5 6" key="1">
    <citation type="submission" date="2015-09" db="EMBL/GenBank/DDBJ databases">
        <title>Host preference determinants of Valsa canker pathogens revealed by comparative genomics.</title>
        <authorList>
            <person name="Yin Z."/>
            <person name="Huang L."/>
        </authorList>
    </citation>
    <scope>NUCLEOTIDE SEQUENCE [LARGE SCALE GENOMIC DNA]</scope>
    <source>
        <strain evidence="5 6">YSFL</strain>
    </source>
</reference>
<keyword evidence="6" id="KW-1185">Reference proteome</keyword>
<comment type="subcellular location">
    <subcellularLocation>
        <location evidence="1">Nucleus</location>
    </subcellularLocation>
</comment>
<dbReference type="GO" id="GO:0000445">
    <property type="term" value="C:THO complex part of transcription export complex"/>
    <property type="evidence" value="ECO:0007669"/>
    <property type="project" value="TreeGrafter"/>
</dbReference>
<evidence type="ECO:0000256" key="1">
    <source>
        <dbReference type="ARBA" id="ARBA00004123"/>
    </source>
</evidence>
<dbReference type="Proteomes" id="UP000284375">
    <property type="component" value="Unassembled WGS sequence"/>
</dbReference>
<evidence type="ECO:0000256" key="4">
    <source>
        <dbReference type="SAM" id="Coils"/>
    </source>
</evidence>